<name>A0A836N7W6_ECOLX</name>
<proteinExistence type="predicted"/>
<feature type="region of interest" description="Disordered" evidence="1">
    <location>
        <begin position="1"/>
        <end position="24"/>
    </location>
</feature>
<evidence type="ECO:0000313" key="2">
    <source>
        <dbReference type="EMBL" id="KEO25264.1"/>
    </source>
</evidence>
<accession>A0A836N7W6</accession>
<dbReference type="EMBL" id="JOSS01000079">
    <property type="protein sequence ID" value="KEO25264.1"/>
    <property type="molecule type" value="Genomic_DNA"/>
</dbReference>
<gene>
    <name evidence="3" type="ORF">AB05_2817</name>
    <name evidence="2" type="ORF">AB05_4895</name>
</gene>
<evidence type="ECO:0000313" key="4">
    <source>
        <dbReference type="Proteomes" id="UP000028038"/>
    </source>
</evidence>
<organism evidence="2 4">
    <name type="scientific">Escherichia coli 2-460-02_S1_C1</name>
    <dbReference type="NCBI Taxonomy" id="1444044"/>
    <lineage>
        <taxon>Bacteria</taxon>
        <taxon>Pseudomonadati</taxon>
        <taxon>Pseudomonadota</taxon>
        <taxon>Gammaproteobacteria</taxon>
        <taxon>Enterobacterales</taxon>
        <taxon>Enterobacteriaceae</taxon>
        <taxon>Escherichia</taxon>
    </lineage>
</organism>
<dbReference type="Proteomes" id="UP000028038">
    <property type="component" value="Unassembled WGS sequence"/>
</dbReference>
<sequence>MKKTAPDGAVSGMPAIRETGPGKNLQAITVSTAGIATD</sequence>
<protein>
    <submittedName>
        <fullName evidence="2">Uncharacterized protein</fullName>
    </submittedName>
</protein>
<dbReference type="EMBL" id="JOSS01000046">
    <property type="protein sequence ID" value="KEO30636.1"/>
    <property type="molecule type" value="Genomic_DNA"/>
</dbReference>
<comment type="caution">
    <text evidence="2">The sequence shown here is derived from an EMBL/GenBank/DDBJ whole genome shotgun (WGS) entry which is preliminary data.</text>
</comment>
<dbReference type="AlphaFoldDB" id="A0A836N7W6"/>
<evidence type="ECO:0000256" key="1">
    <source>
        <dbReference type="SAM" id="MobiDB-lite"/>
    </source>
</evidence>
<evidence type="ECO:0000313" key="3">
    <source>
        <dbReference type="EMBL" id="KEO30636.1"/>
    </source>
</evidence>
<reference evidence="2 4" key="1">
    <citation type="submission" date="2014-06" db="EMBL/GenBank/DDBJ databases">
        <title>Genetic Variability of E. coli after antibiotic treatment.</title>
        <authorList>
            <person name="Silbergeld E."/>
            <person name="Coles C."/>
            <person name="Seidman J.C."/>
            <person name="You Y."/>
            <person name="George J."/>
            <person name="Nadendla S."/>
            <person name="Daugherty S.C."/>
            <person name="Nagaraj S."/>
            <person name="Ott S."/>
            <person name="Klega K."/>
            <person name="Rasko D."/>
        </authorList>
    </citation>
    <scope>NUCLEOTIDE SEQUENCE [LARGE SCALE GENOMIC DNA]</scope>
    <source>
        <strain evidence="2 4">2-460-02_S1_C1</strain>
    </source>
</reference>